<dbReference type="HAMAP" id="MF_00969">
    <property type="entry name" value="TRCF"/>
    <property type="match status" value="1"/>
</dbReference>
<dbReference type="Gene3D" id="3.30.2060.10">
    <property type="entry name" value="Penicillin-binding protein 1b domain"/>
    <property type="match status" value="1"/>
</dbReference>
<keyword evidence="13" id="KW-1185">Reference proteome</keyword>
<dbReference type="InterPro" id="IPR027417">
    <property type="entry name" value="P-loop_NTPase"/>
</dbReference>
<dbReference type="SUPFAM" id="SSF52540">
    <property type="entry name" value="P-loop containing nucleoside triphosphate hydrolases"/>
    <property type="match status" value="4"/>
</dbReference>
<dbReference type="Gene3D" id="3.40.50.300">
    <property type="entry name" value="P-loop containing nucleotide triphosphate hydrolases"/>
    <property type="match status" value="2"/>
</dbReference>
<evidence type="ECO:0000259" key="11">
    <source>
        <dbReference type="PROSITE" id="PS51194"/>
    </source>
</evidence>
<keyword evidence="2 9" id="KW-0547">Nucleotide-binding</keyword>
<protein>
    <recommendedName>
        <fullName evidence="9">Transcription-repair-coupling factor</fullName>
        <shortName evidence="9">TRCF</shortName>
        <ecNumber evidence="9">3.6.4.-</ecNumber>
    </recommendedName>
</protein>
<dbReference type="Pfam" id="PF02559">
    <property type="entry name" value="CarD_TRCF_RID"/>
    <property type="match status" value="1"/>
</dbReference>
<keyword evidence="3 9" id="KW-0227">DNA damage</keyword>
<dbReference type="CDD" id="cd17991">
    <property type="entry name" value="DEXHc_TRCF"/>
    <property type="match status" value="1"/>
</dbReference>
<keyword evidence="7 9" id="KW-0238">DNA-binding</keyword>
<sequence>MSLHGLLDAVVKDAALAEAVKAATDGNRMHVDLVGPPAARPFAVAALARDADRPVLAVTATGREAEDLAGALRSLLPPDAVVEYPSWETLPHERLSPRSDTVGRRLAVLRRLAHPTPDDSETGRVSVVVAPVRSVLQPQVKGLGDLEPVALRTGVQADLDEVVDALAAAAYARVELVEKRGEFAVRGGILDVFPPTEEHPLRIEFWGDDVEEIRYFKVADQRSLEVAEHGLWAPPCRELLLTDDVRRRAAALAELHPELGELLGKIAEGIAVEGMESLAPVLVDDMELLLDVLPAGAMAVVCDPERVRTRAADLVATSQEFLRASWAATAESWRAGEARSVEGGGGRRAGGGDAPIDVGAASLWSLADVRDRARELGMMWWSVSPFAAGDDLAALDGDTLKLGMHAPETYRGDTAKALADTKGWLADGWRAVFVTEGHGPASRTVEVLGGEGIAARLDVDLRRLSPSVVHVACGSIEYGFVDPALKLAVLTETDLSGQKAAGRDGARMPARRRKTIDPLTLEPGDYIVHEQHGVGRYIEMVQRTVQGATREYLVVEYAPAKRGQPGDRLYIPTDQLEQITKYVGGEAPTLHRLGGADWTKTKARAKKAVKEIAADLIKLYSARMAAPGHAFGPDTPWQRELEDAFPYAETPDQLTTIAEVKDDMEKSVPMDRLICGDVGYGKTEIAVRAAFKAVQDGKQVAVLVPTTLLVQQHFSTFGERYAQFPVNVRALSRFQTDTEAKAVLEGLRDGSVDVVIGTHRLFSAETKFKDLGLVIVDEEQRFGVEHKEQLKKLRANVDVLTMSATPIPRTLEMAVTGIREMSTITTPPEERHPVLTFVGPYEEKQIGAAIRRELLREGQVFYIHNRVESIDRAAARLRQIVPEARIATAHGQMSEQTLEQVVVDFWEKKYDVLVSTTIVESGIDISNANTLIVERGDNFGLSQLHQLRGRVGRGRERGYAYFLYPPEKPLTETAHERLATIAQHTEMGAGMYVAMKDLEIRGAGNLLGGEQSGHIAGVGFDLYVRMVGEAVADYRASLEGGVEEEPPLEVKIELPVDAHVPHDYAPGERLRLQAYRAIASITTQEDITSVREELVDRYGKLPEPVENLLLVAGLRMLARACGVGEIVLQGTTVRFAPVELRESQELRVKRLYPGTVIKPAVRQVLVPRPKTAKVGGKPLVGRELLGWVGEFLTSVLGS</sequence>
<proteinExistence type="inferred from homology"/>
<dbReference type="Gene3D" id="2.40.10.170">
    <property type="match status" value="1"/>
</dbReference>
<dbReference type="Gene3D" id="3.40.50.11180">
    <property type="match status" value="1"/>
</dbReference>
<dbReference type="Pfam" id="PF00271">
    <property type="entry name" value="Helicase_C"/>
    <property type="match status" value="1"/>
</dbReference>
<dbReference type="SMART" id="SM01058">
    <property type="entry name" value="CarD_TRCF"/>
    <property type="match status" value="1"/>
</dbReference>
<dbReference type="InterPro" id="IPR005118">
    <property type="entry name" value="TRCF_C"/>
</dbReference>
<comment type="similarity">
    <text evidence="9">In the C-terminal section; belongs to the helicase family. RecG subfamily.</text>
</comment>
<dbReference type="InterPro" id="IPR003711">
    <property type="entry name" value="CarD-like/TRCF_RID"/>
</dbReference>
<keyword evidence="5" id="KW-0347">Helicase</keyword>
<dbReference type="InterPro" id="IPR001650">
    <property type="entry name" value="Helicase_C-like"/>
</dbReference>
<dbReference type="InterPro" id="IPR011545">
    <property type="entry name" value="DEAD/DEAH_box_helicase_dom"/>
</dbReference>
<dbReference type="SUPFAM" id="SSF143517">
    <property type="entry name" value="TRCF domain-like"/>
    <property type="match status" value="1"/>
</dbReference>
<dbReference type="EMBL" id="JBHUDX010000020">
    <property type="protein sequence ID" value="MFD1658138.1"/>
    <property type="molecule type" value="Genomic_DNA"/>
</dbReference>
<comment type="similarity">
    <text evidence="9">In the N-terminal section; belongs to the UvrB family.</text>
</comment>
<keyword evidence="1 9" id="KW-0963">Cytoplasm</keyword>
<feature type="domain" description="Helicase C-terminal" evidence="11">
    <location>
        <begin position="849"/>
        <end position="999"/>
    </location>
</feature>
<dbReference type="PANTHER" id="PTHR47964">
    <property type="entry name" value="ATP-DEPENDENT DNA HELICASE HOMOLOG RECG, CHLOROPLASTIC"/>
    <property type="match status" value="1"/>
</dbReference>
<evidence type="ECO:0000256" key="9">
    <source>
        <dbReference type="HAMAP-Rule" id="MF_00969"/>
    </source>
</evidence>
<comment type="subcellular location">
    <subcellularLocation>
        <location evidence="9">Cytoplasm</location>
    </subcellularLocation>
</comment>
<dbReference type="NCBIfam" id="TIGR00580">
    <property type="entry name" value="mfd"/>
    <property type="match status" value="1"/>
</dbReference>
<dbReference type="Pfam" id="PF03461">
    <property type="entry name" value="TRCF"/>
    <property type="match status" value="1"/>
</dbReference>
<reference evidence="13" key="1">
    <citation type="journal article" date="2019" name="Int. J. Syst. Evol. Microbiol.">
        <title>The Global Catalogue of Microorganisms (GCM) 10K type strain sequencing project: providing services to taxonomists for standard genome sequencing and annotation.</title>
        <authorList>
            <consortium name="The Broad Institute Genomics Platform"/>
            <consortium name="The Broad Institute Genome Sequencing Center for Infectious Disease"/>
            <person name="Wu L."/>
            <person name="Ma J."/>
        </authorList>
    </citation>
    <scope>NUCLEOTIDE SEQUENCE [LARGE SCALE GENOMIC DNA]</scope>
    <source>
        <strain evidence="13">CGMCC 1.12470</strain>
    </source>
</reference>
<comment type="function">
    <text evidence="9">Couples transcription and DNA repair by recognizing RNA polymerase (RNAP) stalled at DNA lesions. Mediates ATP-dependent release of RNAP and its truncated transcript from the DNA, and recruitment of nucleotide excision repair machinery to the damaged site.</text>
</comment>
<evidence type="ECO:0000256" key="3">
    <source>
        <dbReference type="ARBA" id="ARBA00022763"/>
    </source>
</evidence>
<dbReference type="SUPFAM" id="SSF141259">
    <property type="entry name" value="CarD-like"/>
    <property type="match status" value="1"/>
</dbReference>
<dbReference type="SMART" id="SM00490">
    <property type="entry name" value="HELICc"/>
    <property type="match status" value="1"/>
</dbReference>
<gene>
    <name evidence="9 12" type="primary">mfd</name>
    <name evidence="12" type="ORF">ACFSL4_07890</name>
</gene>
<evidence type="ECO:0000313" key="13">
    <source>
        <dbReference type="Proteomes" id="UP001597261"/>
    </source>
</evidence>
<evidence type="ECO:0000256" key="2">
    <source>
        <dbReference type="ARBA" id="ARBA00022741"/>
    </source>
</evidence>
<dbReference type="InterPro" id="IPR041471">
    <property type="entry name" value="UvrB_inter"/>
</dbReference>
<name>A0ABW4INS3_9ACTN</name>
<evidence type="ECO:0000256" key="8">
    <source>
        <dbReference type="ARBA" id="ARBA00023204"/>
    </source>
</evidence>
<dbReference type="InterPro" id="IPR047112">
    <property type="entry name" value="RecG/Mfd"/>
</dbReference>
<evidence type="ECO:0000313" key="12">
    <source>
        <dbReference type="EMBL" id="MFD1658138.1"/>
    </source>
</evidence>
<keyword evidence="6 9" id="KW-0067">ATP-binding</keyword>
<dbReference type="PANTHER" id="PTHR47964:SF1">
    <property type="entry name" value="ATP-DEPENDENT DNA HELICASE HOMOLOG RECG, CHLOROPLASTIC"/>
    <property type="match status" value="1"/>
</dbReference>
<dbReference type="SMART" id="SM00487">
    <property type="entry name" value="DEXDc"/>
    <property type="match status" value="1"/>
</dbReference>
<dbReference type="Pfam" id="PF17757">
    <property type="entry name" value="UvrB_inter"/>
    <property type="match status" value="1"/>
</dbReference>
<evidence type="ECO:0000256" key="4">
    <source>
        <dbReference type="ARBA" id="ARBA00022801"/>
    </source>
</evidence>
<accession>A0ABW4INS3</accession>
<feature type="domain" description="Helicase ATP-binding" evidence="10">
    <location>
        <begin position="663"/>
        <end position="824"/>
    </location>
</feature>
<dbReference type="Gene3D" id="3.90.1150.50">
    <property type="entry name" value="Transcription-repair-coupling factor, D7 domain"/>
    <property type="match status" value="1"/>
</dbReference>
<organism evidence="12 13">
    <name type="scientific">Streptomyces caeni</name>
    <dbReference type="NCBI Taxonomy" id="2307231"/>
    <lineage>
        <taxon>Bacteria</taxon>
        <taxon>Bacillati</taxon>
        <taxon>Actinomycetota</taxon>
        <taxon>Actinomycetes</taxon>
        <taxon>Kitasatosporales</taxon>
        <taxon>Streptomycetaceae</taxon>
        <taxon>Streptomyces</taxon>
    </lineage>
</organism>
<dbReference type="Proteomes" id="UP001597261">
    <property type="component" value="Unassembled WGS sequence"/>
</dbReference>
<evidence type="ECO:0000259" key="10">
    <source>
        <dbReference type="PROSITE" id="PS51192"/>
    </source>
</evidence>
<dbReference type="EC" id="3.6.4.-" evidence="9"/>
<evidence type="ECO:0000256" key="5">
    <source>
        <dbReference type="ARBA" id="ARBA00022806"/>
    </source>
</evidence>
<dbReference type="Pfam" id="PF00270">
    <property type="entry name" value="DEAD"/>
    <property type="match status" value="1"/>
</dbReference>
<keyword evidence="8 9" id="KW-0234">DNA repair</keyword>
<evidence type="ECO:0000256" key="7">
    <source>
        <dbReference type="ARBA" id="ARBA00023125"/>
    </source>
</evidence>
<evidence type="ECO:0000256" key="1">
    <source>
        <dbReference type="ARBA" id="ARBA00022490"/>
    </source>
</evidence>
<dbReference type="InterPro" id="IPR004576">
    <property type="entry name" value="Mfd"/>
</dbReference>
<dbReference type="InterPro" id="IPR037235">
    <property type="entry name" value="TRCF-like_C_D7"/>
</dbReference>
<dbReference type="InterPro" id="IPR036101">
    <property type="entry name" value="CarD-like/TRCF_RID_sf"/>
</dbReference>
<dbReference type="InterPro" id="IPR014001">
    <property type="entry name" value="Helicase_ATP-bd"/>
</dbReference>
<dbReference type="PROSITE" id="PS51194">
    <property type="entry name" value="HELICASE_CTER"/>
    <property type="match status" value="1"/>
</dbReference>
<comment type="caution">
    <text evidence="12">The sequence shown here is derived from an EMBL/GenBank/DDBJ whole genome shotgun (WGS) entry which is preliminary data.</text>
</comment>
<keyword evidence="4 9" id="KW-0378">Hydrolase</keyword>
<dbReference type="PROSITE" id="PS51192">
    <property type="entry name" value="HELICASE_ATP_BIND_1"/>
    <property type="match status" value="1"/>
</dbReference>
<dbReference type="SMART" id="SM00982">
    <property type="entry name" value="TRCF"/>
    <property type="match status" value="1"/>
</dbReference>
<dbReference type="RefSeq" id="WP_381079974.1">
    <property type="nucleotide sequence ID" value="NZ_JBHUDX010000020.1"/>
</dbReference>
<evidence type="ECO:0000256" key="6">
    <source>
        <dbReference type="ARBA" id="ARBA00022840"/>
    </source>
</evidence>